<evidence type="ECO:0000256" key="2">
    <source>
        <dbReference type="SAM" id="Phobius"/>
    </source>
</evidence>
<name>A0A165F2L9_9APHY</name>
<dbReference type="GeneID" id="63831365"/>
<gene>
    <name evidence="3" type="ORF">LAESUDRAFT_811696</name>
</gene>
<accession>A0A165F2L9</accession>
<sequence>MSFAYPHLTETFSLVPQSYVTTSSPCDASLYPEGGISTLFVGKTNCPISTNSPASRLQTEVPKSTLSASITEQTTLSPVASSSRLSSEVRTTSIATSASRTTAATIPGVSTPDETRSASRPSFSWIAIAAAVISFVMLAASVALCLWLRRRKSRKSQKSSRIMPFAPDARPDDVISDALREHRWSEKQAITQTQGLVSSPSLPPLPFHDDPCIVPAAETAIATNSHRSSSPSPTFRNSSTSDLPRQNTPDVSHRRHAAVSLTETCRSIETQLPQYTSSPSPAIESSMGFLNRDPYAWQPQANGIEGDSTNSNHGRSSSGQTLPPAYQPRQDVFCESDVDVVLSIE</sequence>
<evidence type="ECO:0000313" key="3">
    <source>
        <dbReference type="EMBL" id="KZT08243.1"/>
    </source>
</evidence>
<keyword evidence="2" id="KW-1133">Transmembrane helix</keyword>
<evidence type="ECO:0000313" key="4">
    <source>
        <dbReference type="Proteomes" id="UP000076871"/>
    </source>
</evidence>
<keyword evidence="2" id="KW-0812">Transmembrane</keyword>
<dbReference type="EMBL" id="KV427616">
    <property type="protein sequence ID" value="KZT08243.1"/>
    <property type="molecule type" value="Genomic_DNA"/>
</dbReference>
<protein>
    <submittedName>
        <fullName evidence="3">Uncharacterized protein</fullName>
    </submittedName>
</protein>
<dbReference type="AlphaFoldDB" id="A0A165F2L9"/>
<keyword evidence="4" id="KW-1185">Reference proteome</keyword>
<feature type="region of interest" description="Disordered" evidence="1">
    <location>
        <begin position="222"/>
        <end position="259"/>
    </location>
</feature>
<dbReference type="Proteomes" id="UP000076871">
    <property type="component" value="Unassembled WGS sequence"/>
</dbReference>
<feature type="compositionally biased region" description="Low complexity" evidence="1">
    <location>
        <begin position="227"/>
        <end position="241"/>
    </location>
</feature>
<feature type="compositionally biased region" description="Low complexity" evidence="1">
    <location>
        <begin position="90"/>
        <end position="106"/>
    </location>
</feature>
<reference evidence="3 4" key="1">
    <citation type="journal article" date="2016" name="Mol. Biol. Evol.">
        <title>Comparative Genomics of Early-Diverging Mushroom-Forming Fungi Provides Insights into the Origins of Lignocellulose Decay Capabilities.</title>
        <authorList>
            <person name="Nagy L.G."/>
            <person name="Riley R."/>
            <person name="Tritt A."/>
            <person name="Adam C."/>
            <person name="Daum C."/>
            <person name="Floudas D."/>
            <person name="Sun H."/>
            <person name="Yadav J.S."/>
            <person name="Pangilinan J."/>
            <person name="Larsson K.H."/>
            <person name="Matsuura K."/>
            <person name="Barry K."/>
            <person name="Labutti K."/>
            <person name="Kuo R."/>
            <person name="Ohm R.A."/>
            <person name="Bhattacharya S.S."/>
            <person name="Shirouzu T."/>
            <person name="Yoshinaga Y."/>
            <person name="Martin F.M."/>
            <person name="Grigoriev I.V."/>
            <person name="Hibbett D.S."/>
        </authorList>
    </citation>
    <scope>NUCLEOTIDE SEQUENCE [LARGE SCALE GENOMIC DNA]</scope>
    <source>
        <strain evidence="3 4">93-53</strain>
    </source>
</reference>
<feature type="compositionally biased region" description="Polar residues" evidence="1">
    <location>
        <begin position="307"/>
        <end position="321"/>
    </location>
</feature>
<proteinExistence type="predicted"/>
<feature type="region of interest" description="Disordered" evidence="1">
    <location>
        <begin position="293"/>
        <end position="330"/>
    </location>
</feature>
<feature type="transmembrane region" description="Helical" evidence="2">
    <location>
        <begin position="123"/>
        <end position="148"/>
    </location>
</feature>
<keyword evidence="2" id="KW-0472">Membrane</keyword>
<feature type="region of interest" description="Disordered" evidence="1">
    <location>
        <begin position="90"/>
        <end position="118"/>
    </location>
</feature>
<organism evidence="3 4">
    <name type="scientific">Laetiporus sulphureus 93-53</name>
    <dbReference type="NCBI Taxonomy" id="1314785"/>
    <lineage>
        <taxon>Eukaryota</taxon>
        <taxon>Fungi</taxon>
        <taxon>Dikarya</taxon>
        <taxon>Basidiomycota</taxon>
        <taxon>Agaricomycotina</taxon>
        <taxon>Agaricomycetes</taxon>
        <taxon>Polyporales</taxon>
        <taxon>Laetiporus</taxon>
    </lineage>
</organism>
<evidence type="ECO:0000256" key="1">
    <source>
        <dbReference type="SAM" id="MobiDB-lite"/>
    </source>
</evidence>
<dbReference type="InParanoid" id="A0A165F2L9"/>
<dbReference type="RefSeq" id="XP_040765983.1">
    <property type="nucleotide sequence ID" value="XM_040914338.1"/>
</dbReference>